<sequence length="327" mass="36094">MDTSNLILLASSFDGALATPTATIEGSDSNTLPTTESFEQETVLDIKNAFMQSSPEIGAEACINAEAWAPELNTGTWGDEMLWPSPYAGKDDAQTYTWASPPQVVGKTFQDHFIMSTLTSHGDPRRHDRIYQHASTGDPVTMVLKARVCDIERHNGQQVLYVGGGSSSCAEMYEILASIMQEDGKHLLGVTSTRPWTMQTEEDDYLLLITVPPTTQIVDHTSYLINGETQDISKVERGMFIDCSFNLLTKARIEKTMGRPRRTWSVEWILQATQIVTYPVIPQAVGAIKAPRLVIVKEGLQADEREVYDLLGCRGTPAGGELFKTTE</sequence>
<name>A0A8H6TIZ6_MYCCL</name>
<dbReference type="Proteomes" id="UP000613580">
    <property type="component" value="Unassembled WGS sequence"/>
</dbReference>
<feature type="signal peptide" evidence="1">
    <location>
        <begin position="1"/>
        <end position="18"/>
    </location>
</feature>
<evidence type="ECO:0000256" key="1">
    <source>
        <dbReference type="SAM" id="SignalP"/>
    </source>
</evidence>
<feature type="chain" id="PRO_5034509440" evidence="1">
    <location>
        <begin position="19"/>
        <end position="327"/>
    </location>
</feature>
<keyword evidence="1" id="KW-0732">Signal</keyword>
<dbReference type="EMBL" id="JACAZE010000004">
    <property type="protein sequence ID" value="KAF7318064.1"/>
    <property type="molecule type" value="Genomic_DNA"/>
</dbReference>
<keyword evidence="3" id="KW-1185">Reference proteome</keyword>
<comment type="caution">
    <text evidence="2">The sequence shown here is derived from an EMBL/GenBank/DDBJ whole genome shotgun (WGS) entry which is preliminary data.</text>
</comment>
<dbReference type="AlphaFoldDB" id="A0A8H6TIZ6"/>
<accession>A0A8H6TIZ6</accession>
<proteinExistence type="predicted"/>
<protein>
    <submittedName>
        <fullName evidence="2">Uncharacterized protein</fullName>
    </submittedName>
</protein>
<gene>
    <name evidence="2" type="ORF">HMN09_00314100</name>
</gene>
<evidence type="ECO:0000313" key="3">
    <source>
        <dbReference type="Proteomes" id="UP000613580"/>
    </source>
</evidence>
<reference evidence="2" key="1">
    <citation type="submission" date="2020-05" db="EMBL/GenBank/DDBJ databases">
        <title>Mycena genomes resolve the evolution of fungal bioluminescence.</title>
        <authorList>
            <person name="Tsai I.J."/>
        </authorList>
    </citation>
    <scope>NUCLEOTIDE SEQUENCE</scope>
    <source>
        <strain evidence="2">110903Hualien_Pintung</strain>
    </source>
</reference>
<organism evidence="2 3">
    <name type="scientific">Mycena chlorophos</name>
    <name type="common">Agaric fungus</name>
    <name type="synonym">Agaricus chlorophos</name>
    <dbReference type="NCBI Taxonomy" id="658473"/>
    <lineage>
        <taxon>Eukaryota</taxon>
        <taxon>Fungi</taxon>
        <taxon>Dikarya</taxon>
        <taxon>Basidiomycota</taxon>
        <taxon>Agaricomycotina</taxon>
        <taxon>Agaricomycetes</taxon>
        <taxon>Agaricomycetidae</taxon>
        <taxon>Agaricales</taxon>
        <taxon>Marasmiineae</taxon>
        <taxon>Mycenaceae</taxon>
        <taxon>Mycena</taxon>
    </lineage>
</organism>
<evidence type="ECO:0000313" key="2">
    <source>
        <dbReference type="EMBL" id="KAF7318064.1"/>
    </source>
</evidence>